<name>A0A8S3WQ66_PARAO</name>
<keyword evidence="2" id="KW-1185">Reference proteome</keyword>
<dbReference type="Proteomes" id="UP000691718">
    <property type="component" value="Unassembled WGS sequence"/>
</dbReference>
<organism evidence="1 2">
    <name type="scientific">Parnassius apollo</name>
    <name type="common">Apollo butterfly</name>
    <name type="synonym">Papilio apollo</name>
    <dbReference type="NCBI Taxonomy" id="110799"/>
    <lineage>
        <taxon>Eukaryota</taxon>
        <taxon>Metazoa</taxon>
        <taxon>Ecdysozoa</taxon>
        <taxon>Arthropoda</taxon>
        <taxon>Hexapoda</taxon>
        <taxon>Insecta</taxon>
        <taxon>Pterygota</taxon>
        <taxon>Neoptera</taxon>
        <taxon>Endopterygota</taxon>
        <taxon>Lepidoptera</taxon>
        <taxon>Glossata</taxon>
        <taxon>Ditrysia</taxon>
        <taxon>Papilionoidea</taxon>
        <taxon>Papilionidae</taxon>
        <taxon>Parnassiinae</taxon>
        <taxon>Parnassini</taxon>
        <taxon>Parnassius</taxon>
        <taxon>Parnassius</taxon>
    </lineage>
</organism>
<reference evidence="1" key="1">
    <citation type="submission" date="2021-04" db="EMBL/GenBank/DDBJ databases">
        <authorList>
            <person name="Tunstrom K."/>
        </authorList>
    </citation>
    <scope>NUCLEOTIDE SEQUENCE</scope>
</reference>
<protein>
    <submittedName>
        <fullName evidence="1">(apollo) hypothetical protein</fullName>
    </submittedName>
</protein>
<dbReference type="EMBL" id="CAJQZP010000644">
    <property type="protein sequence ID" value="CAG4974663.1"/>
    <property type="molecule type" value="Genomic_DNA"/>
</dbReference>
<gene>
    <name evidence="1" type="ORF">PAPOLLO_LOCUS8958</name>
</gene>
<accession>A0A8S3WQ66</accession>
<comment type="caution">
    <text evidence="1">The sequence shown here is derived from an EMBL/GenBank/DDBJ whole genome shotgun (WGS) entry which is preliminary data.</text>
</comment>
<evidence type="ECO:0000313" key="2">
    <source>
        <dbReference type="Proteomes" id="UP000691718"/>
    </source>
</evidence>
<sequence>MTAANLQHKVRAAANAVPAGSTAAGSQHFTLPPVNQADDVSPDIDEVPFSGRLQYFTYKWAEITSLKTILSWVKGDQISFKSTPYRTSDPNV</sequence>
<proteinExistence type="predicted"/>
<evidence type="ECO:0000313" key="1">
    <source>
        <dbReference type="EMBL" id="CAG4974663.1"/>
    </source>
</evidence>
<dbReference type="AlphaFoldDB" id="A0A8S3WQ66"/>